<accession>C9X4M4</accession>
<protein>
    <submittedName>
        <fullName evidence="1">Arsenate reductase</fullName>
    </submittedName>
</protein>
<sequence length="41" mass="4427">HGMLGLDVSSMHALSCVCCDPHSLSRVSPFRFATLCSVMQC</sequence>
<feature type="non-terminal residue" evidence="1">
    <location>
        <position position="41"/>
    </location>
</feature>
<dbReference type="AlphaFoldDB" id="C9X4M4"/>
<proteinExistence type="predicted"/>
<evidence type="ECO:0000313" key="1">
    <source>
        <dbReference type="EMBL" id="CAY87164.1"/>
    </source>
</evidence>
<dbReference type="EMBL" id="FN392650">
    <property type="protein sequence ID" value="CAY87164.1"/>
    <property type="molecule type" value="Genomic_DNA"/>
</dbReference>
<organism evidence="1">
    <name type="scientific">Ancylobacter dichloromethanicus</name>
    <dbReference type="NCBI Taxonomy" id="518825"/>
    <lineage>
        <taxon>Bacteria</taxon>
        <taxon>Pseudomonadati</taxon>
        <taxon>Pseudomonadota</taxon>
        <taxon>Alphaproteobacteria</taxon>
        <taxon>Hyphomicrobiales</taxon>
        <taxon>Xanthobacteraceae</taxon>
        <taxon>Ancylobacter</taxon>
    </lineage>
</organism>
<gene>
    <name evidence="1" type="primary">ArsC</name>
</gene>
<feature type="non-terminal residue" evidence="1">
    <location>
        <position position="1"/>
    </location>
</feature>
<reference evidence="1" key="1">
    <citation type="journal article" date="2010" name="Syst. Appl. Microbiol.">
        <title>Arsenic-resistant bacteria associated with roots of the wild Cirsium arvense (L.) plant from an arsenic polluted soil, and screening of potential plant growth-promoting characteristics.</title>
        <authorList>
            <person name="Cavalca L."/>
            <person name="Zanchi R."/>
            <person name="Corsini A."/>
            <person name="Colombo M."/>
            <person name="Romagnoli C."/>
            <person name="Canzi E."/>
            <person name="Andreoni V."/>
        </authorList>
    </citation>
    <scope>NUCLEOTIDE SEQUENCE</scope>
    <source>
        <strain evidence="1">As3-1b</strain>
    </source>
</reference>
<name>C9X4M4_9HYPH</name>